<evidence type="ECO:0000256" key="3">
    <source>
        <dbReference type="ARBA" id="ARBA00022771"/>
    </source>
</evidence>
<dbReference type="AlphaFoldDB" id="I1RKC1"/>
<feature type="domain" description="Zinc finger PHD-type" evidence="8">
    <location>
        <begin position="746"/>
        <end position="796"/>
    </location>
</feature>
<reference evidence="9" key="3">
    <citation type="submission" date="2017-01" db="UniProtKB">
        <authorList>
            <consortium name="EnsemblFungi"/>
        </authorList>
    </citation>
    <scope>IDENTIFICATION</scope>
    <source>
        <strain evidence="9">PH-1 / ATCC MYA-4620 / FGSC 9075 / NRRL 31084</strain>
    </source>
</reference>
<dbReference type="InterPro" id="IPR013083">
    <property type="entry name" value="Znf_RING/FYVE/PHD"/>
</dbReference>
<evidence type="ECO:0000259" key="8">
    <source>
        <dbReference type="SMART" id="SM00249"/>
    </source>
</evidence>
<keyword evidence="5" id="KW-0805">Transcription regulation</keyword>
<feature type="compositionally biased region" description="Basic residues" evidence="7">
    <location>
        <begin position="1"/>
        <end position="10"/>
    </location>
</feature>
<dbReference type="InterPro" id="IPR019135">
    <property type="entry name" value="Polycomb_protein_VEFS-Box"/>
</dbReference>
<dbReference type="OrthoDB" id="166746at2759"/>
<sequence length="821" mass="91460">MTQSQKKTHTRIAPFTQQSWLVTHNAKKMGGSFSSPKSHDDGAPPPQKRPRLETSSKPLDDASPSESENRSHLRVEIHKIFHKDSKKARPLQETPPTDAIIKTKGKCQITVSDVSGGFTNILYRFSQSCDVLSYENPTGPHRIIFIKPPKPFLVPEETILVNRQDEASHDYSPSYKLDVELSSLNGGSWPPLNGQELGLSATQPSPLTDAGKQTWVLHSEFDQVFARRKNPVRLTTGFHPQRPECPTDYVMDVDLRWTTGFRPIDKTAKNCITALDPDVEDIYTNGHLEPILDEQLNGISPVDTEDDANVLSDTSAVNGTNGINGIKDVDNAHDHDMNGVDGIKDAVPEPEGLNGTHDTNGVNGVNGDEHISEEDMSHDLSHDMDEELEGDQTPNRPLRKRANNKQYNLKVLTDQAHGKESKPRSKPGQITQVEGRVTYLPPVNPPVHLDSWRCLNCGCSNECLDVLRAHLKDYHPNYDYALEDASEGPLFRVTRISGPVDSPAKTLQLGRPTKSFNLEDYNRGDESWITSRFGPDHSEPDVLSPSKLPTTKQALGKSAIKPLQSSSTARPAAPRPKKKKILIPDSCQPLFDPISKARLKPGEELPKPAVDSSWLIQKHREDIGEFSDVSAEEKEYICRWDAFILEQNVTSGAYFRRAWLQFVKDNAVWLASSDHRMREFGKHMCVLMARDVLNDQGIDNAETLIEEARAQLKSGGLDEQTNDTKTADNALKQSPRASQITKGANGCTICKLPVLGPSLLICSNKKCLNRLYHAMCIEKSATTPVTRPKWLCNECSRILRSNDYATEVEEENCKNKQYGIS</sequence>
<dbReference type="Pfam" id="PF09733">
    <property type="entry name" value="VEFS-Box"/>
    <property type="match status" value="1"/>
</dbReference>
<dbReference type="EnsemblFungi" id="CEF79303">
    <property type="protein sequence ID" value="CEF79303"/>
    <property type="gene ID" value="FGRRES_04321"/>
</dbReference>
<reference evidence="9" key="2">
    <citation type="journal article" date="2010" name="Nature">
        <title>Comparative genomics reveals mobile pathogenicity chromosomes in Fusarium.</title>
        <authorList>
            <person name="Ma L.J."/>
            <person name="van der Does H.C."/>
            <person name="Borkovich K.A."/>
            <person name="Coleman J.J."/>
            <person name="Daboussi M.J."/>
            <person name="Di Pietro A."/>
            <person name="Dufresne M."/>
            <person name="Freitag M."/>
            <person name="Grabherr M."/>
            <person name="Henrissat B."/>
            <person name="Houterman P.M."/>
            <person name="Kang S."/>
            <person name="Shim W.B."/>
            <person name="Woloshuk C."/>
            <person name="Xie X."/>
            <person name="Xu J.R."/>
            <person name="Antoniw J."/>
            <person name="Baker S.E."/>
            <person name="Bluhm B.H."/>
            <person name="Breakspear A."/>
            <person name="Brown D.W."/>
            <person name="Butchko R.A."/>
            <person name="Chapman S."/>
            <person name="Coulson R."/>
            <person name="Coutinho P.M."/>
            <person name="Danchin E.G."/>
            <person name="Diener A."/>
            <person name="Gale L.R."/>
            <person name="Gardiner D.M."/>
            <person name="Goff S."/>
            <person name="Hammond-Kosack K.E."/>
            <person name="Hilburn K."/>
            <person name="Hua-Van A."/>
            <person name="Jonkers W."/>
            <person name="Kazan K."/>
            <person name="Kodira C.D."/>
            <person name="Koehrsen M."/>
            <person name="Kumar L."/>
            <person name="Lee Y.H."/>
            <person name="Li L."/>
            <person name="Manners J.M."/>
            <person name="Miranda-Saavedra D."/>
            <person name="Mukherjee M."/>
            <person name="Park G."/>
            <person name="Park J."/>
            <person name="Park S.Y."/>
            <person name="Proctor R.H."/>
            <person name="Regev A."/>
            <person name="Ruiz-Roldan M.C."/>
            <person name="Sain D."/>
            <person name="Sakthikumar S."/>
            <person name="Sykes S."/>
            <person name="Schwartz D.C."/>
            <person name="Turgeon B.G."/>
            <person name="Wapinski I."/>
            <person name="Yoder O."/>
            <person name="Young S."/>
            <person name="Zeng Q."/>
            <person name="Zhou S."/>
            <person name="Galagan J."/>
            <person name="Cuomo C.A."/>
            <person name="Kistler H.C."/>
            <person name="Rep M."/>
        </authorList>
    </citation>
    <scope>GENOME REANNOTATION</scope>
    <source>
        <strain evidence="9">PH-1 / ATCC MYA-4620 / FGSC 9075 / NRRL 31084</strain>
    </source>
</reference>
<proteinExistence type="inferred from homology"/>
<feature type="region of interest" description="Disordered" evidence="7">
    <location>
        <begin position="1"/>
        <end position="73"/>
    </location>
</feature>
<evidence type="ECO:0000313" key="9">
    <source>
        <dbReference type="EnsemblFungi" id="CEF79303"/>
    </source>
</evidence>
<comment type="similarity">
    <text evidence="1">Belongs to the VEFS (VRN2-EMF2-FIS2-SU(Z)12) family.</text>
</comment>
<feature type="compositionally biased region" description="Basic and acidic residues" evidence="7">
    <location>
        <begin position="50"/>
        <end position="60"/>
    </location>
</feature>
<name>I1RKC1_GIBZE</name>
<evidence type="ECO:0000256" key="4">
    <source>
        <dbReference type="ARBA" id="ARBA00022833"/>
    </source>
</evidence>
<dbReference type="SUPFAM" id="SSF57903">
    <property type="entry name" value="FYVE/PHD zinc finger"/>
    <property type="match status" value="1"/>
</dbReference>
<evidence type="ECO:0000256" key="6">
    <source>
        <dbReference type="ARBA" id="ARBA00023163"/>
    </source>
</evidence>
<dbReference type="HOGENOM" id="CLU_019535_0_0_1"/>
<evidence type="ECO:0000256" key="5">
    <source>
        <dbReference type="ARBA" id="ARBA00023015"/>
    </source>
</evidence>
<feature type="region of interest" description="Disordered" evidence="7">
    <location>
        <begin position="347"/>
        <end position="370"/>
    </location>
</feature>
<dbReference type="GO" id="GO:0008270">
    <property type="term" value="F:zinc ion binding"/>
    <property type="evidence" value="ECO:0007669"/>
    <property type="project" value="UniProtKB-KW"/>
</dbReference>
<keyword evidence="4" id="KW-0862">Zinc</keyword>
<reference evidence="9" key="1">
    <citation type="journal article" date="2007" name="Science">
        <title>The Fusarium graminearum genome reveals a link between localized polymorphism and pathogen specialization.</title>
        <authorList>
            <person name="Cuomo C.A."/>
            <person name="Gueldener U."/>
            <person name="Xu J.-R."/>
            <person name="Trail F."/>
            <person name="Turgeon B.G."/>
            <person name="Di Pietro A."/>
            <person name="Walton J.D."/>
            <person name="Ma L.-J."/>
            <person name="Baker S.E."/>
            <person name="Rep M."/>
            <person name="Adam G."/>
            <person name="Antoniw J."/>
            <person name="Baldwin T."/>
            <person name="Calvo S.E."/>
            <person name="Chang Y.-L."/>
            <person name="DeCaprio D."/>
            <person name="Gale L.R."/>
            <person name="Gnerre S."/>
            <person name="Goswami R.S."/>
            <person name="Hammond-Kosack K."/>
            <person name="Harris L.J."/>
            <person name="Hilburn K."/>
            <person name="Kennell J.C."/>
            <person name="Kroken S."/>
            <person name="Magnuson J.K."/>
            <person name="Mannhaupt G."/>
            <person name="Mauceli E.W."/>
            <person name="Mewes H.-W."/>
            <person name="Mitterbauer R."/>
            <person name="Muehlbauer G."/>
            <person name="Muensterkoetter M."/>
            <person name="Nelson D."/>
            <person name="O'Donnell K."/>
            <person name="Ouellet T."/>
            <person name="Qi W."/>
            <person name="Quesneville H."/>
            <person name="Roncero M.I.G."/>
            <person name="Seong K.-Y."/>
            <person name="Tetko I.V."/>
            <person name="Urban M."/>
            <person name="Waalwijk C."/>
            <person name="Ward T.J."/>
            <person name="Yao J."/>
            <person name="Birren B.W."/>
            <person name="Kistler H.C."/>
        </authorList>
    </citation>
    <scope>NUCLEOTIDE SEQUENCE [LARGE SCALE GENOMIC DNA]</scope>
    <source>
        <strain evidence="9">PH-1 / ATCC MYA-4620 / FGSC 9075 / NRRL 31084</strain>
    </source>
</reference>
<dbReference type="InterPro" id="IPR019786">
    <property type="entry name" value="Zinc_finger_PHD-type_CS"/>
</dbReference>
<dbReference type="CDD" id="cd15489">
    <property type="entry name" value="PHD_SF"/>
    <property type="match status" value="1"/>
</dbReference>
<evidence type="ECO:0000256" key="7">
    <source>
        <dbReference type="SAM" id="MobiDB-lite"/>
    </source>
</evidence>
<gene>
    <name evidence="9" type="primary">FG04321.1</name>
</gene>
<dbReference type="EMBL" id="HG970333">
    <property type="status" value="NOT_ANNOTATED_CDS"/>
    <property type="molecule type" value="Genomic_DNA"/>
</dbReference>
<protein>
    <recommendedName>
        <fullName evidence="8">Zinc finger PHD-type domain-containing protein</fullName>
    </recommendedName>
</protein>
<organism evidence="9">
    <name type="scientific">Gibberella zeae (strain ATCC MYA-4620 / CBS 123657 / FGSC 9075 / NRRL 31084 / PH-1)</name>
    <name type="common">Wheat head blight fungus</name>
    <name type="synonym">Fusarium graminearum</name>
    <dbReference type="NCBI Taxonomy" id="229533"/>
    <lineage>
        <taxon>Eukaryota</taxon>
        <taxon>Fungi</taxon>
        <taxon>Dikarya</taxon>
        <taxon>Ascomycota</taxon>
        <taxon>Pezizomycotina</taxon>
        <taxon>Sordariomycetes</taxon>
        <taxon>Hypocreomycetidae</taxon>
        <taxon>Hypocreales</taxon>
        <taxon>Nectriaceae</taxon>
        <taxon>Fusarium</taxon>
    </lineage>
</organism>
<feature type="region of interest" description="Disordered" evidence="7">
    <location>
        <begin position="384"/>
        <end position="406"/>
    </location>
</feature>
<dbReference type="Gene3D" id="3.30.40.10">
    <property type="entry name" value="Zinc/RING finger domain, C3HC4 (zinc finger)"/>
    <property type="match status" value="1"/>
</dbReference>
<dbReference type="SMART" id="SM00249">
    <property type="entry name" value="PHD"/>
    <property type="match status" value="1"/>
</dbReference>
<dbReference type="PROSITE" id="PS01359">
    <property type="entry name" value="ZF_PHD_1"/>
    <property type="match status" value="1"/>
</dbReference>
<keyword evidence="3" id="KW-0863">Zinc-finger</keyword>
<dbReference type="InterPro" id="IPR001965">
    <property type="entry name" value="Znf_PHD"/>
</dbReference>
<keyword evidence="2" id="KW-0479">Metal-binding</keyword>
<dbReference type="KEGG" id="fgr:FGSG_04321"/>
<accession>I1RKC1</accession>
<feature type="region of interest" description="Disordered" evidence="7">
    <location>
        <begin position="530"/>
        <end position="579"/>
    </location>
</feature>
<dbReference type="InterPro" id="IPR011011">
    <property type="entry name" value="Znf_FYVE_PHD"/>
</dbReference>
<evidence type="ECO:0000256" key="2">
    <source>
        <dbReference type="ARBA" id="ARBA00022723"/>
    </source>
</evidence>
<dbReference type="CDD" id="cd21552">
    <property type="entry name" value="VEFS-box_ctSUZ12-like"/>
    <property type="match status" value="1"/>
</dbReference>
<dbReference type="RefSeq" id="XP_011321293.1">
    <property type="nucleotide sequence ID" value="XM_011322991.1"/>
</dbReference>
<keyword evidence="6" id="KW-0804">Transcription</keyword>
<evidence type="ECO:0000256" key="1">
    <source>
        <dbReference type="ARBA" id="ARBA00007416"/>
    </source>
</evidence>